<name>A0AA41UJF2_9BACT</name>
<evidence type="ECO:0000313" key="2">
    <source>
        <dbReference type="EMBL" id="MCJ8499321.1"/>
    </source>
</evidence>
<keyword evidence="3" id="KW-1185">Reference proteome</keyword>
<dbReference type="AlphaFoldDB" id="A0AA41UJF2"/>
<feature type="transmembrane region" description="Helical" evidence="1">
    <location>
        <begin position="122"/>
        <end position="142"/>
    </location>
</feature>
<keyword evidence="1" id="KW-0812">Transmembrane</keyword>
<comment type="caution">
    <text evidence="2">The sequence shown here is derived from an EMBL/GenBank/DDBJ whole genome shotgun (WGS) entry which is preliminary data.</text>
</comment>
<reference evidence="2" key="1">
    <citation type="submission" date="2022-04" db="EMBL/GenBank/DDBJ databases">
        <title>Desulfatitalea alkaliphila sp. nov., a novel anaerobic sulfate-reducing bacterium isolated from terrestrial mud volcano, Taman Peninsula, Russia.</title>
        <authorList>
            <person name="Khomyakova M.A."/>
            <person name="Merkel A.Y."/>
            <person name="Slobodkin A.I."/>
        </authorList>
    </citation>
    <scope>NUCLEOTIDE SEQUENCE</scope>
    <source>
        <strain evidence="2">M08but</strain>
    </source>
</reference>
<sequence>MHPRTWIHLLLALFAFPTMLQAHGMVWEIATRETVTILATYDDGDPMAYSDVKIFAPGESRIEHQNGRTDKNGHFAFIPDTPGQWRIVVDGGMGHVINTTFEVDETLTVAGDTAVSTPHSRLHGIMAGLGLIFGLTGIGFYFRGRRK</sequence>
<keyword evidence="1" id="KW-0472">Membrane</keyword>
<keyword evidence="1" id="KW-1133">Transmembrane helix</keyword>
<protein>
    <submittedName>
        <fullName evidence="2">DUF4198 domain-containing protein</fullName>
    </submittedName>
</protein>
<evidence type="ECO:0000313" key="3">
    <source>
        <dbReference type="Proteomes" id="UP001165427"/>
    </source>
</evidence>
<dbReference type="EMBL" id="JALJRB010000002">
    <property type="protein sequence ID" value="MCJ8499321.1"/>
    <property type="molecule type" value="Genomic_DNA"/>
</dbReference>
<evidence type="ECO:0000256" key="1">
    <source>
        <dbReference type="SAM" id="Phobius"/>
    </source>
</evidence>
<dbReference type="RefSeq" id="WP_246902547.1">
    <property type="nucleotide sequence ID" value="NZ_JALJRB010000002.1"/>
</dbReference>
<accession>A0AA41UJF2</accession>
<dbReference type="Proteomes" id="UP001165427">
    <property type="component" value="Unassembled WGS sequence"/>
</dbReference>
<organism evidence="2 3">
    <name type="scientific">Desulfatitalea alkaliphila</name>
    <dbReference type="NCBI Taxonomy" id="2929485"/>
    <lineage>
        <taxon>Bacteria</taxon>
        <taxon>Pseudomonadati</taxon>
        <taxon>Thermodesulfobacteriota</taxon>
        <taxon>Desulfobacteria</taxon>
        <taxon>Desulfobacterales</taxon>
        <taxon>Desulfosarcinaceae</taxon>
        <taxon>Desulfatitalea</taxon>
    </lineage>
</organism>
<proteinExistence type="predicted"/>
<gene>
    <name evidence="2" type="ORF">MRX98_01935</name>
</gene>